<feature type="transmembrane region" description="Helical" evidence="1">
    <location>
        <begin position="21"/>
        <end position="40"/>
    </location>
</feature>
<name>A0AAD1XI70_EUPCR</name>
<evidence type="ECO:0000313" key="3">
    <source>
        <dbReference type="EMBL" id="CAI2373154.1"/>
    </source>
</evidence>
<dbReference type="EMBL" id="CAMPGE010014486">
    <property type="protein sequence ID" value="CAI2373154.1"/>
    <property type="molecule type" value="Genomic_DNA"/>
</dbReference>
<dbReference type="Gene3D" id="2.60.120.10">
    <property type="entry name" value="Jelly Rolls"/>
    <property type="match status" value="1"/>
</dbReference>
<comment type="caution">
    <text evidence="3">The sequence shown here is derived from an EMBL/GenBank/DDBJ whole genome shotgun (WGS) entry which is preliminary data.</text>
</comment>
<evidence type="ECO:0000313" key="4">
    <source>
        <dbReference type="Proteomes" id="UP001295684"/>
    </source>
</evidence>
<dbReference type="InterPro" id="IPR014710">
    <property type="entry name" value="RmlC-like_jellyroll"/>
</dbReference>
<gene>
    <name evidence="3" type="ORF">ECRASSUSDP1_LOCUS14494</name>
</gene>
<reference evidence="3" key="1">
    <citation type="submission" date="2023-07" db="EMBL/GenBank/DDBJ databases">
        <authorList>
            <consortium name="AG Swart"/>
            <person name="Singh M."/>
            <person name="Singh A."/>
            <person name="Seah K."/>
            <person name="Emmerich C."/>
        </authorList>
    </citation>
    <scope>NUCLEOTIDE SEQUENCE</scope>
    <source>
        <strain evidence="3">DP1</strain>
    </source>
</reference>
<keyword evidence="1" id="KW-0472">Membrane</keyword>
<keyword evidence="1" id="KW-1133">Transmembrane helix</keyword>
<dbReference type="SUPFAM" id="SSF51197">
    <property type="entry name" value="Clavaminate synthase-like"/>
    <property type="match status" value="1"/>
</dbReference>
<protein>
    <recommendedName>
        <fullName evidence="2">Cupin-like domain-containing protein</fullName>
    </recommendedName>
</protein>
<organism evidence="3 4">
    <name type="scientific">Euplotes crassus</name>
    <dbReference type="NCBI Taxonomy" id="5936"/>
    <lineage>
        <taxon>Eukaryota</taxon>
        <taxon>Sar</taxon>
        <taxon>Alveolata</taxon>
        <taxon>Ciliophora</taxon>
        <taxon>Intramacronucleata</taxon>
        <taxon>Spirotrichea</taxon>
        <taxon>Hypotrichia</taxon>
        <taxon>Euplotida</taxon>
        <taxon>Euplotidae</taxon>
        <taxon>Moneuplotes</taxon>
    </lineage>
</organism>
<dbReference type="Pfam" id="PF13621">
    <property type="entry name" value="Cupin_8"/>
    <property type="match status" value="1"/>
</dbReference>
<evidence type="ECO:0000256" key="1">
    <source>
        <dbReference type="SAM" id="Phobius"/>
    </source>
</evidence>
<keyword evidence="1" id="KW-0812">Transmembrane</keyword>
<proteinExistence type="predicted"/>
<sequence>MITFNQLKYNTVCHTVGQVPCIRLILMLIFLTTCSVIYYISIKMHEDTIFKISGSIDFYDMLMLEKLDEKQEDWKFSEISTIGNGEKVQEIIMNDHFFQEKPLKITGFSGDVYIRKDYDFEQDIQAKQQDSNHTFLFKDFRHLDRGATRFPYKYLREQNEGTEQSTNKKSSTQSPSYFIYDEQILPEEKQNSEKEEEQSNDETTIKPFDELFKVSSIIYGESLLPFYTKPAEQTVQKIICNIGLNDTKEELVGNLNVSVVNHLFLRYLYLTNRFTDDNSVISELDLFNTDKDYGKSRSFDYSMINHVTLKPGDCLYLPANWWLQLHNRMDLKLSGQKSPLFENNLPDEEIPTNVRWVEYKY</sequence>
<keyword evidence="4" id="KW-1185">Reference proteome</keyword>
<feature type="domain" description="Cupin-like" evidence="2">
    <location>
        <begin position="267"/>
        <end position="329"/>
    </location>
</feature>
<dbReference type="InterPro" id="IPR041667">
    <property type="entry name" value="Cupin_8"/>
</dbReference>
<dbReference type="Proteomes" id="UP001295684">
    <property type="component" value="Unassembled WGS sequence"/>
</dbReference>
<dbReference type="AlphaFoldDB" id="A0AAD1XI70"/>
<accession>A0AAD1XI70</accession>
<evidence type="ECO:0000259" key="2">
    <source>
        <dbReference type="Pfam" id="PF13621"/>
    </source>
</evidence>